<dbReference type="Proteomes" id="UP000262825">
    <property type="component" value="Unassembled WGS sequence"/>
</dbReference>
<dbReference type="SMART" id="SM00322">
    <property type="entry name" value="KH"/>
    <property type="match status" value="2"/>
</dbReference>
<dbReference type="PROSITE" id="PS50084">
    <property type="entry name" value="KH_TYPE_1"/>
    <property type="match status" value="1"/>
</dbReference>
<sequence length="777" mass="89388">MTQSANIISSSVQVFIKPNQEHVLFDNVEWKPINPIYGILKHNNKTDVATGVVSEPLNILCCEPILNNSNNNELYEYRIVTDDVDFLQKKCLELKIATTLNSAETYLSIVECCNEHNVSCFISSKRYYYHEPIGINTSCNKNIANGSSNADIINQQHGNQNFYIYVFGNQLNVISVESSLRTLIDMKEGKFVKYLKIPSYHYIPLIGGIGFQDFKTLSSIYNVNIYLPTLLPALNNNNNNIQSLGDTIFITGDLHGNVLLAVKNIKEIIQSCTLYSTVLQNILIKDVYLSPMKLKYIAEFYKDDIIKLMVEYSSFIEIDYASNSVIFYASDYKLLKLAAREFARLFLMDIYEFEISGISKWKDMLPFYKNIDQYNMFGQYVIQNDSDNFKISVIGEDVVPFIKGISRDYNLAVENNLKFTIYIELLPEFREFISGKKNGKFIKIMDTFKINLKTMENTKSSNSKNTKDQPIIETIFVALESDNLNEAVSGLDLLLQEVPAEESFYIPEAYHRSIIGTGGSLIQSVMKKHNVFIQFYNTFNYPQNSFNFVRFNNVIIRCPSKNKHTIRKAKEELLELASRCSGYRDDNNDNDNDNDVKNTIKISKNQYNMMTIYSPRENRIQNKIGEFEEELCIFINFPSQLILEDEESVVITIKHNNSLLSDPKQHLNTKTSLNSTNSKHLLYNDKFSSILPREYRIQTSYQYLLGKYLNEDDDFVNTIKTPILAALNISMEFTGDSIILVYHKEKANEIINVVSLISDFLKNKKNIEIISKTELHI</sequence>
<evidence type="ECO:0000313" key="4">
    <source>
        <dbReference type="Proteomes" id="UP000262825"/>
    </source>
</evidence>
<reference evidence="4" key="1">
    <citation type="submission" date="2018-06" db="EMBL/GenBank/DDBJ databases">
        <authorList>
            <person name="Guldener U."/>
        </authorList>
    </citation>
    <scope>NUCLEOTIDE SEQUENCE [LARGE SCALE GENOMIC DNA]</scope>
    <source>
        <strain evidence="4">UTAD17</strain>
    </source>
</reference>
<organism evidence="3 4">
    <name type="scientific">Saccharomycodes ludwigii</name>
    <dbReference type="NCBI Taxonomy" id="36035"/>
    <lineage>
        <taxon>Eukaryota</taxon>
        <taxon>Fungi</taxon>
        <taxon>Dikarya</taxon>
        <taxon>Ascomycota</taxon>
        <taxon>Saccharomycotina</taxon>
        <taxon>Saccharomycetes</taxon>
        <taxon>Saccharomycodales</taxon>
        <taxon>Saccharomycodaceae</taxon>
        <taxon>Saccharomycodes</taxon>
    </lineage>
</organism>
<keyword evidence="4" id="KW-1185">Reference proteome</keyword>
<dbReference type="PANTHER" id="PTHR42264:SF6">
    <property type="entry name" value="TRANSMEMBRANE PROTEIN"/>
    <property type="match status" value="1"/>
</dbReference>
<dbReference type="VEuPathDB" id="FungiDB:SCODWIG_03201"/>
<dbReference type="InterPro" id="IPR004088">
    <property type="entry name" value="KH_dom_type_1"/>
</dbReference>
<keyword evidence="1" id="KW-0694">RNA-binding</keyword>
<feature type="domain" description="K Homology" evidence="2">
    <location>
        <begin position="498"/>
        <end position="578"/>
    </location>
</feature>
<evidence type="ECO:0000256" key="1">
    <source>
        <dbReference type="PROSITE-ProRule" id="PRU00117"/>
    </source>
</evidence>
<dbReference type="InterPro" id="IPR036612">
    <property type="entry name" value="KH_dom_type_1_sf"/>
</dbReference>
<dbReference type="InterPro" id="IPR004087">
    <property type="entry name" value="KH_dom"/>
</dbReference>
<accession>A0A376BBB4</accession>
<protein>
    <recommendedName>
        <fullName evidence="2">K Homology domain-containing protein</fullName>
    </recommendedName>
</protein>
<gene>
    <name evidence="3" type="ORF">SCODWIG_03201</name>
</gene>
<feature type="domain" description="K Homology" evidence="2">
    <location>
        <begin position="189"/>
        <end position="270"/>
    </location>
</feature>
<dbReference type="SUPFAM" id="SSF54791">
    <property type="entry name" value="Eukaryotic type KH-domain (KH-domain type I)"/>
    <property type="match status" value="1"/>
</dbReference>
<evidence type="ECO:0000259" key="2">
    <source>
        <dbReference type="SMART" id="SM00322"/>
    </source>
</evidence>
<dbReference type="GO" id="GO:0003723">
    <property type="term" value="F:RNA binding"/>
    <property type="evidence" value="ECO:0007669"/>
    <property type="project" value="UniProtKB-UniRule"/>
</dbReference>
<proteinExistence type="predicted"/>
<dbReference type="EMBL" id="UFAJ01000703">
    <property type="protein sequence ID" value="SSD61440.1"/>
    <property type="molecule type" value="Genomic_DNA"/>
</dbReference>
<name>A0A376BBB4_9ASCO</name>
<dbReference type="Gene3D" id="3.30.1370.10">
    <property type="entry name" value="K Homology domain, type 1"/>
    <property type="match status" value="1"/>
</dbReference>
<dbReference type="Pfam" id="PF00013">
    <property type="entry name" value="KH_1"/>
    <property type="match status" value="1"/>
</dbReference>
<dbReference type="AlphaFoldDB" id="A0A376BBB4"/>
<dbReference type="PANTHER" id="PTHR42264">
    <property type="entry name" value="EPHRIN_REC_LIKE DOMAIN-CONTAINING PROTEIN"/>
    <property type="match status" value="1"/>
</dbReference>
<evidence type="ECO:0000313" key="3">
    <source>
        <dbReference type="EMBL" id="SSD61440.1"/>
    </source>
</evidence>